<dbReference type="Gene3D" id="1.20.1050.80">
    <property type="entry name" value="VPS9 domain"/>
    <property type="match status" value="1"/>
</dbReference>
<feature type="domain" description="Ras-associating" evidence="6">
    <location>
        <begin position="347"/>
        <end position="437"/>
    </location>
</feature>
<evidence type="ECO:0000259" key="6">
    <source>
        <dbReference type="PROSITE" id="PS50200"/>
    </source>
</evidence>
<evidence type="ECO:0000259" key="7">
    <source>
        <dbReference type="PROSITE" id="PS51205"/>
    </source>
</evidence>
<evidence type="ECO:0000313" key="9">
    <source>
        <dbReference type="Proteomes" id="UP000005226"/>
    </source>
</evidence>
<dbReference type="InterPro" id="IPR037191">
    <property type="entry name" value="VPS9_dom_sf"/>
</dbReference>
<keyword evidence="9" id="KW-1185">Reference proteome</keyword>
<reference evidence="8 9" key="1">
    <citation type="journal article" date="2011" name="Genome Biol. Evol.">
        <title>Integration of the genetic map and genome assembly of fugu facilitates insights into distinct features of genome evolution in teleosts and mammals.</title>
        <authorList>
            <person name="Kai W."/>
            <person name="Kikuchi K."/>
            <person name="Tohari S."/>
            <person name="Chew A.K."/>
            <person name="Tay A."/>
            <person name="Fujiwara A."/>
            <person name="Hosoya S."/>
            <person name="Suetake H."/>
            <person name="Naruse K."/>
            <person name="Brenner S."/>
            <person name="Suzuki Y."/>
            <person name="Venkatesh B."/>
        </authorList>
    </citation>
    <scope>NUCLEOTIDE SEQUENCE [LARGE SCALE GENOMIC DNA]</scope>
</reference>
<name>A0A674N0L1_TAKRU</name>
<dbReference type="GO" id="GO:0007165">
    <property type="term" value="P:signal transduction"/>
    <property type="evidence" value="ECO:0007669"/>
    <property type="project" value="InterPro"/>
</dbReference>
<dbReference type="GO" id="GO:0031267">
    <property type="term" value="F:small GTPase binding"/>
    <property type="evidence" value="ECO:0007669"/>
    <property type="project" value="TreeGrafter"/>
</dbReference>
<proteinExistence type="inferred from homology"/>
<evidence type="ECO:0000313" key="8">
    <source>
        <dbReference type="Ensembl" id="ENSTRUP00000066787.1"/>
    </source>
</evidence>
<dbReference type="PANTHER" id="PTHR23101">
    <property type="entry name" value="RAB GDP/GTP EXCHANGE FACTOR"/>
    <property type="match status" value="1"/>
</dbReference>
<dbReference type="Ensembl" id="ENSTRUT00000077913.1">
    <property type="protein sequence ID" value="ENSTRUP00000066787.1"/>
    <property type="gene ID" value="ENSTRUG00000008617.3"/>
</dbReference>
<protein>
    <submittedName>
        <fullName evidence="8">Ras and Rab interactor 2</fullName>
    </submittedName>
</protein>
<dbReference type="Pfam" id="PF02204">
    <property type="entry name" value="VPS9"/>
    <property type="match status" value="1"/>
</dbReference>
<dbReference type="InterPro" id="IPR045046">
    <property type="entry name" value="Vps9-like"/>
</dbReference>
<comment type="subcellular location">
    <subcellularLocation>
        <location evidence="1">Cytoplasm</location>
    </subcellularLocation>
</comment>
<comment type="similarity">
    <text evidence="2">Belongs to the RIN (Ras interaction/interference) family.</text>
</comment>
<evidence type="ECO:0000256" key="1">
    <source>
        <dbReference type="ARBA" id="ARBA00004496"/>
    </source>
</evidence>
<dbReference type="SUPFAM" id="SSF109993">
    <property type="entry name" value="VPS9 domain"/>
    <property type="match status" value="1"/>
</dbReference>
<gene>
    <name evidence="8" type="primary">LOC101062783</name>
</gene>
<dbReference type="FunFam" id="1.20.1050.80:FF:000002">
    <property type="entry name" value="Ras and Rab interactor 2"/>
    <property type="match status" value="1"/>
</dbReference>
<dbReference type="GeneTree" id="ENSGT00940000154866"/>
<dbReference type="Proteomes" id="UP000005226">
    <property type="component" value="Chromosome 17"/>
</dbReference>
<dbReference type="GO" id="GO:0030139">
    <property type="term" value="C:endocytic vesicle"/>
    <property type="evidence" value="ECO:0007669"/>
    <property type="project" value="TreeGrafter"/>
</dbReference>
<dbReference type="GO" id="GO:0016192">
    <property type="term" value="P:vesicle-mediated transport"/>
    <property type="evidence" value="ECO:0007669"/>
    <property type="project" value="InterPro"/>
</dbReference>
<dbReference type="AlphaFoldDB" id="A0A674N0L1"/>
<organism evidence="8 9">
    <name type="scientific">Takifugu rubripes</name>
    <name type="common">Japanese pufferfish</name>
    <name type="synonym">Fugu rubripes</name>
    <dbReference type="NCBI Taxonomy" id="31033"/>
    <lineage>
        <taxon>Eukaryota</taxon>
        <taxon>Metazoa</taxon>
        <taxon>Chordata</taxon>
        <taxon>Craniata</taxon>
        <taxon>Vertebrata</taxon>
        <taxon>Euteleostomi</taxon>
        <taxon>Actinopterygii</taxon>
        <taxon>Neopterygii</taxon>
        <taxon>Teleostei</taxon>
        <taxon>Neoteleostei</taxon>
        <taxon>Acanthomorphata</taxon>
        <taxon>Eupercaria</taxon>
        <taxon>Tetraodontiformes</taxon>
        <taxon>Tetradontoidea</taxon>
        <taxon>Tetraodontidae</taxon>
        <taxon>Takifugu</taxon>
    </lineage>
</organism>
<dbReference type="SMART" id="SM00314">
    <property type="entry name" value="RA"/>
    <property type="match status" value="1"/>
</dbReference>
<dbReference type="Pfam" id="PF23268">
    <property type="entry name" value="RIN1"/>
    <property type="match status" value="1"/>
</dbReference>
<evidence type="ECO:0000256" key="2">
    <source>
        <dbReference type="ARBA" id="ARBA00006919"/>
    </source>
</evidence>
<evidence type="ECO:0000256" key="3">
    <source>
        <dbReference type="ARBA" id="ARBA00022468"/>
    </source>
</evidence>
<evidence type="ECO:0000256" key="4">
    <source>
        <dbReference type="ARBA" id="ARBA00022490"/>
    </source>
</evidence>
<dbReference type="SMART" id="SM00167">
    <property type="entry name" value="VPS9"/>
    <property type="match status" value="1"/>
</dbReference>
<keyword evidence="4" id="KW-0963">Cytoplasm</keyword>
<reference evidence="8" key="2">
    <citation type="submission" date="2025-08" db="UniProtKB">
        <authorList>
            <consortium name="Ensembl"/>
        </authorList>
    </citation>
    <scope>IDENTIFICATION</scope>
</reference>
<dbReference type="PANTHER" id="PTHR23101:SF51">
    <property type="entry name" value="RAS AND RAB INTERACTOR 2"/>
    <property type="match status" value="1"/>
</dbReference>
<dbReference type="GO" id="GO:0005096">
    <property type="term" value="F:GTPase activator activity"/>
    <property type="evidence" value="ECO:0007669"/>
    <property type="project" value="UniProtKB-KW"/>
</dbReference>
<dbReference type="Pfam" id="PF00788">
    <property type="entry name" value="RA"/>
    <property type="match status" value="1"/>
</dbReference>
<dbReference type="InterPro" id="IPR000159">
    <property type="entry name" value="RA_dom"/>
</dbReference>
<evidence type="ECO:0000256" key="5">
    <source>
        <dbReference type="ARBA" id="ARBA00022999"/>
    </source>
</evidence>
<dbReference type="GO" id="GO:0005829">
    <property type="term" value="C:cytosol"/>
    <property type="evidence" value="ECO:0007669"/>
    <property type="project" value="TreeGrafter"/>
</dbReference>
<reference evidence="8" key="3">
    <citation type="submission" date="2025-09" db="UniProtKB">
        <authorList>
            <consortium name="Ensembl"/>
        </authorList>
    </citation>
    <scope>IDENTIFICATION</scope>
</reference>
<keyword evidence="5" id="KW-0727">SH2 domain</keyword>
<feature type="domain" description="VPS9" evidence="7">
    <location>
        <begin position="177"/>
        <end position="317"/>
    </location>
</feature>
<sequence length="453" mass="51198">GTKDGVEADEEEDYGVGLETDLEMRLRQSSKSQRKRISVSLGGGSLILPKALKGRFQKVSGMLSSLVTPERRIIKKITELSQDRNSYFGSLVQDYIGFVQENRGCHTSGMDFLQTLRQFMTQMKAYLCQSSELDPPLESLIPEDQIDQVLEKAMHKSVLKPLKSVIQGILHDFQVNSGAWQQLKENLALAKTKRPQELGVDGAVLPDAASIDKIRQKFLNMRKMYSPEKKVSLLLRVCKLIYSVMQDNSGRMYGADDFLPMLTYVVAQCDVPQLDTEVEYMMELLDPSLLQGEGGYYLTSAYGAMALIKNFQEEQAARVLSSEARNTLHQWHRRRTAQRLAPSVNDFQNYLHVALQVDTGCTAKTLLVNPYTTTEEVCSLCAQKLKIQEPEQYALFLVTTETRQQLAPDTHPQRIKAELYSRPRTHTFHFLYRKVTDLNLCIPADGQNGVSSV</sequence>
<dbReference type="PROSITE" id="PS51205">
    <property type="entry name" value="VPS9"/>
    <property type="match status" value="1"/>
</dbReference>
<keyword evidence="3" id="KW-0343">GTPase activation</keyword>
<accession>A0A674N0L1</accession>
<dbReference type="GO" id="GO:0005085">
    <property type="term" value="F:guanyl-nucleotide exchange factor activity"/>
    <property type="evidence" value="ECO:0007669"/>
    <property type="project" value="InterPro"/>
</dbReference>
<dbReference type="PROSITE" id="PS50200">
    <property type="entry name" value="RA"/>
    <property type="match status" value="1"/>
</dbReference>
<dbReference type="InterPro" id="IPR003123">
    <property type="entry name" value="VPS9"/>
</dbReference>